<accession>A0A2R6X1G3</accession>
<name>A0A2R6X1G3_MARPO</name>
<dbReference type="Gramene" id="Mp1g07400.1">
    <property type="protein sequence ID" value="Mp1g07400.1.cds"/>
    <property type="gene ID" value="Mp1g07400"/>
</dbReference>
<dbReference type="EMBL" id="KZ772715">
    <property type="protein sequence ID" value="PTQ39911.1"/>
    <property type="molecule type" value="Genomic_DNA"/>
</dbReference>
<dbReference type="Proteomes" id="UP000244005">
    <property type="component" value="Unassembled WGS sequence"/>
</dbReference>
<protein>
    <submittedName>
        <fullName evidence="1">Uncharacterized protein</fullName>
    </submittedName>
</protein>
<keyword evidence="2" id="KW-1185">Reference proteome</keyword>
<proteinExistence type="predicted"/>
<organism evidence="1 2">
    <name type="scientific">Marchantia polymorpha</name>
    <name type="common">Common liverwort</name>
    <name type="synonym">Marchantia aquatica</name>
    <dbReference type="NCBI Taxonomy" id="3197"/>
    <lineage>
        <taxon>Eukaryota</taxon>
        <taxon>Viridiplantae</taxon>
        <taxon>Streptophyta</taxon>
        <taxon>Embryophyta</taxon>
        <taxon>Marchantiophyta</taxon>
        <taxon>Marchantiopsida</taxon>
        <taxon>Marchantiidae</taxon>
        <taxon>Marchantiales</taxon>
        <taxon>Marchantiaceae</taxon>
        <taxon>Marchantia</taxon>
    </lineage>
</organism>
<evidence type="ECO:0000313" key="2">
    <source>
        <dbReference type="Proteomes" id="UP000244005"/>
    </source>
</evidence>
<reference evidence="2" key="1">
    <citation type="journal article" date="2017" name="Cell">
        <title>Insights into land plant evolution garnered from the Marchantia polymorpha genome.</title>
        <authorList>
            <person name="Bowman J.L."/>
            <person name="Kohchi T."/>
            <person name="Yamato K.T."/>
            <person name="Jenkins J."/>
            <person name="Shu S."/>
            <person name="Ishizaki K."/>
            <person name="Yamaoka S."/>
            <person name="Nishihama R."/>
            <person name="Nakamura Y."/>
            <person name="Berger F."/>
            <person name="Adam C."/>
            <person name="Aki S.S."/>
            <person name="Althoff F."/>
            <person name="Araki T."/>
            <person name="Arteaga-Vazquez M.A."/>
            <person name="Balasubrmanian S."/>
            <person name="Barry K."/>
            <person name="Bauer D."/>
            <person name="Boehm C.R."/>
            <person name="Briginshaw L."/>
            <person name="Caballero-Perez J."/>
            <person name="Catarino B."/>
            <person name="Chen F."/>
            <person name="Chiyoda S."/>
            <person name="Chovatia M."/>
            <person name="Davies K.M."/>
            <person name="Delmans M."/>
            <person name="Demura T."/>
            <person name="Dierschke T."/>
            <person name="Dolan L."/>
            <person name="Dorantes-Acosta A.E."/>
            <person name="Eklund D.M."/>
            <person name="Florent S.N."/>
            <person name="Flores-Sandoval E."/>
            <person name="Fujiyama A."/>
            <person name="Fukuzawa H."/>
            <person name="Galik B."/>
            <person name="Grimanelli D."/>
            <person name="Grimwood J."/>
            <person name="Grossniklaus U."/>
            <person name="Hamada T."/>
            <person name="Haseloff J."/>
            <person name="Hetherington A.J."/>
            <person name="Higo A."/>
            <person name="Hirakawa Y."/>
            <person name="Hundley H.N."/>
            <person name="Ikeda Y."/>
            <person name="Inoue K."/>
            <person name="Inoue S.I."/>
            <person name="Ishida S."/>
            <person name="Jia Q."/>
            <person name="Kakita M."/>
            <person name="Kanazawa T."/>
            <person name="Kawai Y."/>
            <person name="Kawashima T."/>
            <person name="Kennedy M."/>
            <person name="Kinose K."/>
            <person name="Kinoshita T."/>
            <person name="Kohara Y."/>
            <person name="Koide E."/>
            <person name="Komatsu K."/>
            <person name="Kopischke S."/>
            <person name="Kubo M."/>
            <person name="Kyozuka J."/>
            <person name="Lagercrantz U."/>
            <person name="Lin S.S."/>
            <person name="Lindquist E."/>
            <person name="Lipzen A.M."/>
            <person name="Lu C.W."/>
            <person name="De Luna E."/>
            <person name="Martienssen R.A."/>
            <person name="Minamino N."/>
            <person name="Mizutani M."/>
            <person name="Mizutani M."/>
            <person name="Mochizuki N."/>
            <person name="Monte I."/>
            <person name="Mosher R."/>
            <person name="Nagasaki H."/>
            <person name="Nakagami H."/>
            <person name="Naramoto S."/>
            <person name="Nishitani K."/>
            <person name="Ohtani M."/>
            <person name="Okamoto T."/>
            <person name="Okumura M."/>
            <person name="Phillips J."/>
            <person name="Pollak B."/>
            <person name="Reinders A."/>
            <person name="Rovekamp M."/>
            <person name="Sano R."/>
            <person name="Sawa S."/>
            <person name="Schmid M.W."/>
            <person name="Shirakawa M."/>
            <person name="Solano R."/>
            <person name="Spunde A."/>
            <person name="Suetsugu N."/>
            <person name="Sugano S."/>
            <person name="Sugiyama A."/>
            <person name="Sun R."/>
            <person name="Suzuki Y."/>
            <person name="Takenaka M."/>
            <person name="Takezawa D."/>
            <person name="Tomogane H."/>
            <person name="Tsuzuki M."/>
            <person name="Ueda T."/>
            <person name="Umeda M."/>
            <person name="Ward J.M."/>
            <person name="Watanabe Y."/>
            <person name="Yazaki K."/>
            <person name="Yokoyama R."/>
            <person name="Yoshitake Y."/>
            <person name="Yotsui I."/>
            <person name="Zachgo S."/>
            <person name="Schmutz J."/>
        </authorList>
    </citation>
    <scope>NUCLEOTIDE SEQUENCE [LARGE SCALE GENOMIC DNA]</scope>
    <source>
        <strain evidence="2">Tak-1</strain>
    </source>
</reference>
<gene>
    <name evidence="1" type="ORF">MARPO_0043s0133</name>
</gene>
<evidence type="ECO:0000313" key="1">
    <source>
        <dbReference type="EMBL" id="PTQ39911.1"/>
    </source>
</evidence>
<sequence>MIWLEVCSWCEHQFQHQCRRRLAESIKAIRRDYRYINGTGITRNSVTSSDWPLVSGISRHGII</sequence>
<dbReference type="AlphaFoldDB" id="A0A2R6X1G3"/>